<evidence type="ECO:0000259" key="9">
    <source>
        <dbReference type="Pfam" id="PF00534"/>
    </source>
</evidence>
<comment type="pathway">
    <text evidence="3 8">Glycan biosynthesis; glycogen biosynthesis.</text>
</comment>
<dbReference type="PANTHER" id="PTHR45825">
    <property type="entry name" value="GRANULE-BOUND STARCH SYNTHASE 1, CHLOROPLASTIC/AMYLOPLASTIC"/>
    <property type="match status" value="1"/>
</dbReference>
<dbReference type="PANTHER" id="PTHR45825:SF11">
    <property type="entry name" value="ALPHA AMYLASE DOMAIN-CONTAINING PROTEIN"/>
    <property type="match status" value="1"/>
</dbReference>
<evidence type="ECO:0000256" key="3">
    <source>
        <dbReference type="ARBA" id="ARBA00004964"/>
    </source>
</evidence>
<comment type="catalytic activity">
    <reaction evidence="1 8">
        <text>[(1-&gt;4)-alpha-D-glucosyl](n) + ADP-alpha-D-glucose = [(1-&gt;4)-alpha-D-glucosyl](n+1) + ADP + H(+)</text>
        <dbReference type="Rhea" id="RHEA:18189"/>
        <dbReference type="Rhea" id="RHEA-COMP:9584"/>
        <dbReference type="Rhea" id="RHEA-COMP:9587"/>
        <dbReference type="ChEBI" id="CHEBI:15378"/>
        <dbReference type="ChEBI" id="CHEBI:15444"/>
        <dbReference type="ChEBI" id="CHEBI:57498"/>
        <dbReference type="ChEBI" id="CHEBI:456216"/>
        <dbReference type="EC" id="2.4.1.21"/>
    </reaction>
</comment>
<feature type="domain" description="Glycosyl transferase family 1" evidence="9">
    <location>
        <begin position="299"/>
        <end position="468"/>
    </location>
</feature>
<dbReference type="InterPro" id="IPR013534">
    <property type="entry name" value="Starch_synth_cat_dom"/>
</dbReference>
<evidence type="ECO:0000256" key="1">
    <source>
        <dbReference type="ARBA" id="ARBA00001478"/>
    </source>
</evidence>
<accession>A0ABX1WD55</accession>
<evidence type="ECO:0000313" key="11">
    <source>
        <dbReference type="EMBL" id="NOD31203.1"/>
    </source>
</evidence>
<keyword evidence="12" id="KW-1185">Reference proteome</keyword>
<evidence type="ECO:0000259" key="10">
    <source>
        <dbReference type="Pfam" id="PF08323"/>
    </source>
</evidence>
<dbReference type="HAMAP" id="MF_00484">
    <property type="entry name" value="Glycogen_synth"/>
    <property type="match status" value="1"/>
</dbReference>
<sequence length="494" mass="53444">MPDHSTHDRQTGPMTLKQLSIASECAPFVKTGGLADVVGALARVMGDFDVECRVLLPLYRQIAHLAKEAREVMNLGAAFGGPVRVLAKKASGVSLLLVDAPHLYDRPGQIYLNEAGLDWKDNHLRFGLLSWLGAEIGRAGIDGWRPDVLHAHDWQAGLTPVYARASGAATPPCILTIHNIAFQGNFPATMMGTLNLDPAQFTQSGFEYYGQISFLKGGLMAADQITTVSPTYARELLTPEFGMGLEGVLNARNVDLSGILNGIDTQVWDPSNDPAIAQTYSSRTLAKKNKNKQALLRRFGLGADRTGPLFSVISRLSGQKGLDLALEALPLVLDKGASFVLLGSGETALEYGFRELAQRYPDRVGVEIGFDEDLAHLIQAGADATLVPSRFEPCGLTQLCAMRYGTLPVVSRTGGLADTVIDANAAALVADCATGFQFGPVSAENLKEALFRAMELYEDKKAWQKTQRNAMKHPVGWNRSAQRMADAYKSLQEN</sequence>
<keyword evidence="7 8" id="KW-0320">Glycogen biosynthesis</keyword>
<dbReference type="CDD" id="cd03791">
    <property type="entry name" value="GT5_Glycogen_synthase_DULL1-like"/>
    <property type="match status" value="1"/>
</dbReference>
<comment type="function">
    <text evidence="2 8">Synthesizes alpha-1,4-glucan chains using ADP-glucose.</text>
</comment>
<evidence type="ECO:0000256" key="4">
    <source>
        <dbReference type="ARBA" id="ARBA00010281"/>
    </source>
</evidence>
<gene>
    <name evidence="8 11" type="primary">glgA</name>
    <name evidence="11" type="ORF">GS617_13040</name>
</gene>
<organism evidence="11 12">
    <name type="scientific">Ruegeria atlantica</name>
    <dbReference type="NCBI Taxonomy" id="81569"/>
    <lineage>
        <taxon>Bacteria</taxon>
        <taxon>Pseudomonadati</taxon>
        <taxon>Pseudomonadota</taxon>
        <taxon>Alphaproteobacteria</taxon>
        <taxon>Rhodobacterales</taxon>
        <taxon>Roseobacteraceae</taxon>
        <taxon>Ruegeria</taxon>
    </lineage>
</organism>
<dbReference type="GO" id="GO:0009011">
    <property type="term" value="F:alpha-1,4-glucan glucosyltransferase (ADP-glucose donor) activity"/>
    <property type="evidence" value="ECO:0007669"/>
    <property type="project" value="UniProtKB-EC"/>
</dbReference>
<dbReference type="InterPro" id="IPR001296">
    <property type="entry name" value="Glyco_trans_1"/>
</dbReference>
<evidence type="ECO:0000256" key="2">
    <source>
        <dbReference type="ARBA" id="ARBA00002764"/>
    </source>
</evidence>
<evidence type="ECO:0000256" key="5">
    <source>
        <dbReference type="ARBA" id="ARBA00022676"/>
    </source>
</evidence>
<reference evidence="11 12" key="1">
    <citation type="submission" date="2019-12" db="EMBL/GenBank/DDBJ databases">
        <title>Ruegeria JWLKs population differentiation of coral mucus and skeleton niches.</title>
        <authorList>
            <person name="Luo D."/>
        </authorList>
    </citation>
    <scope>NUCLEOTIDE SEQUENCE [LARGE SCALE GENOMIC DNA]</scope>
    <source>
        <strain evidence="11 12">HKCCD6238</strain>
    </source>
</reference>
<evidence type="ECO:0000313" key="12">
    <source>
        <dbReference type="Proteomes" id="UP000599383"/>
    </source>
</evidence>
<dbReference type="SUPFAM" id="SSF53756">
    <property type="entry name" value="UDP-Glycosyltransferase/glycogen phosphorylase"/>
    <property type="match status" value="1"/>
</dbReference>
<evidence type="ECO:0000256" key="8">
    <source>
        <dbReference type="HAMAP-Rule" id="MF_00484"/>
    </source>
</evidence>
<dbReference type="NCBIfam" id="TIGR02095">
    <property type="entry name" value="glgA"/>
    <property type="match status" value="1"/>
</dbReference>
<dbReference type="EC" id="2.4.1.21" evidence="8"/>
<dbReference type="NCBIfam" id="NF001899">
    <property type="entry name" value="PRK00654.1-2"/>
    <property type="match status" value="1"/>
</dbReference>
<keyword evidence="5 8" id="KW-0328">Glycosyltransferase</keyword>
<evidence type="ECO:0000256" key="7">
    <source>
        <dbReference type="ARBA" id="ARBA00023056"/>
    </source>
</evidence>
<comment type="similarity">
    <text evidence="4 8">Belongs to the glycosyltransferase 1 family. Bacterial/plant glycogen synthase subfamily.</text>
</comment>
<proteinExistence type="inferred from homology"/>
<evidence type="ECO:0000256" key="6">
    <source>
        <dbReference type="ARBA" id="ARBA00022679"/>
    </source>
</evidence>
<dbReference type="Pfam" id="PF08323">
    <property type="entry name" value="Glyco_transf_5"/>
    <property type="match status" value="1"/>
</dbReference>
<feature type="domain" description="Starch synthase catalytic" evidence="10">
    <location>
        <begin position="19"/>
        <end position="250"/>
    </location>
</feature>
<keyword evidence="6 8" id="KW-0808">Transferase</keyword>
<protein>
    <recommendedName>
        <fullName evidence="8">Glycogen synthase</fullName>
        <ecNumber evidence="8">2.4.1.21</ecNumber>
    </recommendedName>
    <alternativeName>
        <fullName evidence="8">Starch [bacterial glycogen] synthase</fullName>
    </alternativeName>
</protein>
<dbReference type="EMBL" id="WVQY01000004">
    <property type="protein sequence ID" value="NOD31203.1"/>
    <property type="molecule type" value="Genomic_DNA"/>
</dbReference>
<dbReference type="InterPro" id="IPR011835">
    <property type="entry name" value="GS/SS"/>
</dbReference>
<dbReference type="Pfam" id="PF00534">
    <property type="entry name" value="Glycos_transf_1"/>
    <property type="match status" value="1"/>
</dbReference>
<name>A0ABX1WD55_9RHOB</name>
<dbReference type="Proteomes" id="UP000599383">
    <property type="component" value="Unassembled WGS sequence"/>
</dbReference>
<feature type="binding site" evidence="8">
    <location>
        <position position="30"/>
    </location>
    <ligand>
        <name>ADP-alpha-D-glucose</name>
        <dbReference type="ChEBI" id="CHEBI:57498"/>
    </ligand>
</feature>
<dbReference type="Gene3D" id="3.40.50.2000">
    <property type="entry name" value="Glycogen Phosphorylase B"/>
    <property type="match status" value="2"/>
</dbReference>
<comment type="caution">
    <text evidence="11">The sequence shown here is derived from an EMBL/GenBank/DDBJ whole genome shotgun (WGS) entry which is preliminary data.</text>
</comment>